<comment type="caution">
    <text evidence="1">The sequence shown here is derived from an EMBL/GenBank/DDBJ whole genome shotgun (WGS) entry which is preliminary data.</text>
</comment>
<proteinExistence type="predicted"/>
<dbReference type="InterPro" id="IPR015943">
    <property type="entry name" value="WD40/YVTN_repeat-like_dom_sf"/>
</dbReference>
<dbReference type="Gene3D" id="2.130.10.10">
    <property type="entry name" value="YVTN repeat-like/Quinoprotein amine dehydrogenase"/>
    <property type="match status" value="1"/>
</dbReference>
<keyword evidence="2" id="KW-1185">Reference proteome</keyword>
<evidence type="ECO:0000313" key="2">
    <source>
        <dbReference type="Proteomes" id="UP001153148"/>
    </source>
</evidence>
<feature type="non-terminal residue" evidence="1">
    <location>
        <position position="179"/>
    </location>
</feature>
<dbReference type="EMBL" id="CAJPIN010046204">
    <property type="protein sequence ID" value="CAG2065724.1"/>
    <property type="molecule type" value="Genomic_DNA"/>
</dbReference>
<dbReference type="Proteomes" id="UP001153148">
    <property type="component" value="Unassembled WGS sequence"/>
</dbReference>
<reference evidence="1" key="1">
    <citation type="submission" date="2021-03" db="EMBL/GenBank/DDBJ databases">
        <authorList>
            <person name="Tran Van P."/>
        </authorList>
    </citation>
    <scope>NUCLEOTIDE SEQUENCE</scope>
</reference>
<dbReference type="SUPFAM" id="SSF50978">
    <property type="entry name" value="WD40 repeat-like"/>
    <property type="match status" value="1"/>
</dbReference>
<organism evidence="1 2">
    <name type="scientific">Timema podura</name>
    <name type="common">Walking stick</name>
    <dbReference type="NCBI Taxonomy" id="61482"/>
    <lineage>
        <taxon>Eukaryota</taxon>
        <taxon>Metazoa</taxon>
        <taxon>Ecdysozoa</taxon>
        <taxon>Arthropoda</taxon>
        <taxon>Hexapoda</taxon>
        <taxon>Insecta</taxon>
        <taxon>Pterygota</taxon>
        <taxon>Neoptera</taxon>
        <taxon>Polyneoptera</taxon>
        <taxon>Phasmatodea</taxon>
        <taxon>Timematodea</taxon>
        <taxon>Timematoidea</taxon>
        <taxon>Timematidae</taxon>
        <taxon>Timema</taxon>
    </lineage>
</organism>
<sequence>MVASGCYKGATGIVNIWSLQDGVLLQTVTGSGGVHSLSWLGDSGLVICFGRSKNVHVAHYTYKKMKQDHLLAAARTSLMRQGVQGLQHAPWLCTLLQHLGTLLLEQYHYEKPLVVSGEQLMHSEFLRCLATLALLLRLDRVLCYKPAAPNQQQNFDAVHTAGALVNRTEFPPEFCTPTN</sequence>
<protein>
    <submittedName>
        <fullName evidence="1">Uncharacterized protein</fullName>
    </submittedName>
</protein>
<name>A0ABN7PD68_TIMPD</name>
<evidence type="ECO:0000313" key="1">
    <source>
        <dbReference type="EMBL" id="CAG2065724.1"/>
    </source>
</evidence>
<dbReference type="InterPro" id="IPR036322">
    <property type="entry name" value="WD40_repeat_dom_sf"/>
</dbReference>
<gene>
    <name evidence="1" type="ORF">TPAB3V08_LOCUS12667</name>
</gene>
<accession>A0ABN7PD68</accession>